<keyword evidence="1" id="KW-0808">Transferase</keyword>
<dbReference type="PROSITE" id="PS50158">
    <property type="entry name" value="ZF_CCHC"/>
    <property type="match status" value="2"/>
</dbReference>
<dbReference type="EMBL" id="BGZK01004582">
    <property type="protein sequence ID" value="GBP09792.1"/>
    <property type="molecule type" value="Genomic_DNA"/>
</dbReference>
<dbReference type="GO" id="GO:0071897">
    <property type="term" value="P:DNA biosynthetic process"/>
    <property type="evidence" value="ECO:0007669"/>
    <property type="project" value="UniProtKB-ARBA"/>
</dbReference>
<dbReference type="PROSITE" id="PS50878">
    <property type="entry name" value="RT_POL"/>
    <property type="match status" value="1"/>
</dbReference>
<evidence type="ECO:0000256" key="6">
    <source>
        <dbReference type="SAM" id="MobiDB-lite"/>
    </source>
</evidence>
<evidence type="ECO:0000256" key="5">
    <source>
        <dbReference type="PROSITE-ProRule" id="PRU00047"/>
    </source>
</evidence>
<evidence type="ECO:0000256" key="3">
    <source>
        <dbReference type="ARBA" id="ARBA00022722"/>
    </source>
</evidence>
<feature type="compositionally biased region" description="Low complexity" evidence="6">
    <location>
        <begin position="144"/>
        <end position="153"/>
    </location>
</feature>
<dbReference type="InterPro" id="IPR000477">
    <property type="entry name" value="RT_dom"/>
</dbReference>
<organism evidence="10 11">
    <name type="scientific">Eumeta variegata</name>
    <name type="common">Bagworm moth</name>
    <name type="synonym">Eumeta japonica</name>
    <dbReference type="NCBI Taxonomy" id="151549"/>
    <lineage>
        <taxon>Eukaryota</taxon>
        <taxon>Metazoa</taxon>
        <taxon>Ecdysozoa</taxon>
        <taxon>Arthropoda</taxon>
        <taxon>Hexapoda</taxon>
        <taxon>Insecta</taxon>
        <taxon>Pterygota</taxon>
        <taxon>Neoptera</taxon>
        <taxon>Endopterygota</taxon>
        <taxon>Lepidoptera</taxon>
        <taxon>Glossata</taxon>
        <taxon>Ditrysia</taxon>
        <taxon>Tineoidea</taxon>
        <taxon>Psychidae</taxon>
        <taxon>Oiketicinae</taxon>
        <taxon>Eumeta</taxon>
    </lineage>
</organism>
<dbReference type="PANTHER" id="PTHR37984:SF5">
    <property type="entry name" value="PROTEIN NYNRIN-LIKE"/>
    <property type="match status" value="1"/>
</dbReference>
<feature type="domain" description="CCHC-type" evidence="7">
    <location>
        <begin position="173"/>
        <end position="188"/>
    </location>
</feature>
<dbReference type="Gene3D" id="1.10.720.30">
    <property type="entry name" value="SAP domain"/>
    <property type="match status" value="1"/>
</dbReference>
<dbReference type="GO" id="GO:0003676">
    <property type="term" value="F:nucleic acid binding"/>
    <property type="evidence" value="ECO:0007669"/>
    <property type="project" value="InterPro"/>
</dbReference>
<dbReference type="STRING" id="151549.A0A4C1T5W0"/>
<feature type="domain" description="Reverse transcriptase" evidence="9">
    <location>
        <begin position="457"/>
        <end position="576"/>
    </location>
</feature>
<dbReference type="Pfam" id="PF02037">
    <property type="entry name" value="SAP"/>
    <property type="match status" value="1"/>
</dbReference>
<feature type="domain" description="CCHC-type" evidence="7">
    <location>
        <begin position="192"/>
        <end position="208"/>
    </location>
</feature>
<comment type="caution">
    <text evidence="10">The sequence shown here is derived from an EMBL/GenBank/DDBJ whole genome shotgun (WGS) entry which is preliminary data.</text>
</comment>
<dbReference type="InterPro" id="IPR001878">
    <property type="entry name" value="Znf_CCHC"/>
</dbReference>
<dbReference type="SUPFAM" id="SSF68906">
    <property type="entry name" value="SAP domain"/>
    <property type="match status" value="1"/>
</dbReference>
<dbReference type="InterPro" id="IPR021109">
    <property type="entry name" value="Peptidase_aspartic_dom_sf"/>
</dbReference>
<evidence type="ECO:0000313" key="10">
    <source>
        <dbReference type="EMBL" id="GBP09792.1"/>
    </source>
</evidence>
<reference evidence="10 11" key="1">
    <citation type="journal article" date="2019" name="Commun. Biol.">
        <title>The bagworm genome reveals a unique fibroin gene that provides high tensile strength.</title>
        <authorList>
            <person name="Kono N."/>
            <person name="Nakamura H."/>
            <person name="Ohtoshi R."/>
            <person name="Tomita M."/>
            <person name="Numata K."/>
            <person name="Arakawa K."/>
        </authorList>
    </citation>
    <scope>NUCLEOTIDE SEQUENCE [LARGE SCALE GENOMIC DNA]</scope>
</reference>
<dbReference type="CDD" id="cd01647">
    <property type="entry name" value="RT_LTR"/>
    <property type="match status" value="1"/>
</dbReference>
<accession>A0A4C1T5W0</accession>
<dbReference type="InterPro" id="IPR043502">
    <property type="entry name" value="DNA/RNA_pol_sf"/>
</dbReference>
<sequence length="576" mass="65825">MDIQTIKSLNVAELREKLSELGLNTTGLKAGLQERLINHFGLQADVESVSDRSEYEDATVPEVSRSGSMFTLKDISDSLSSFSGSDSLSIRQWVDEFEENAEVVGWNNIQKFIYGKQLLKGAARQKTIAEMKDQIKIYEKTRPRNNNGNRIIPSDSGYATRDNRLNSQPKRNCFKCGKPGHMATDCPEKQTKCFKCNGLGHRSFECKDKNMVPKRERNDINIIAYNKEPFEPGMKFKKITFGDIDVYGLVDTGCVMCIIRCDVYEKLRHRVNFIEDKVCLRGVGAGIFYTQGYFETNILVDDIQLKDITFFVARGEDIRYPAILGNNLLRFVDLMVSEKEVRFIPKIYQVREVISNEYREEAANIGKQKEDGFITEFASLCMHFEEGETSVINLDHLKKNERNRLLTIIQNYQPKEVKNAPVSMKILVKDDIPVAQRPRRVSHQDQQIIDEQISEWLDKGIIKQSMSEYSSPVVLVPKKDGSKRLCCDYRKLNGKIIRDNFPMALIDDVVEKLQGANVFTTLDLKDGFFHVPVDSESTKYTAFVTHGGQYEFCYVPFGISNSPAVFCRFINVILEI</sequence>
<feature type="domain" description="SAP" evidence="8">
    <location>
        <begin position="6"/>
        <end position="40"/>
    </location>
</feature>
<dbReference type="PROSITE" id="PS50800">
    <property type="entry name" value="SAP"/>
    <property type="match status" value="1"/>
</dbReference>
<dbReference type="Gene3D" id="3.10.10.10">
    <property type="entry name" value="HIV Type 1 Reverse Transcriptase, subunit A, domain 1"/>
    <property type="match status" value="1"/>
</dbReference>
<name>A0A4C1T5W0_EUMVA</name>
<keyword evidence="5" id="KW-0862">Zinc</keyword>
<dbReference type="GO" id="GO:0008270">
    <property type="term" value="F:zinc ion binding"/>
    <property type="evidence" value="ECO:0007669"/>
    <property type="project" value="UniProtKB-KW"/>
</dbReference>
<dbReference type="InterPro" id="IPR036361">
    <property type="entry name" value="SAP_dom_sf"/>
</dbReference>
<dbReference type="Gene3D" id="2.40.70.10">
    <property type="entry name" value="Acid Proteases"/>
    <property type="match status" value="1"/>
</dbReference>
<evidence type="ECO:0000259" key="8">
    <source>
        <dbReference type="PROSITE" id="PS50800"/>
    </source>
</evidence>
<dbReference type="SUPFAM" id="SSF57756">
    <property type="entry name" value="Retrovirus zinc finger-like domains"/>
    <property type="match status" value="1"/>
</dbReference>
<dbReference type="PANTHER" id="PTHR37984">
    <property type="entry name" value="PROTEIN CBG26694"/>
    <property type="match status" value="1"/>
</dbReference>
<dbReference type="GO" id="GO:0016779">
    <property type="term" value="F:nucleotidyltransferase activity"/>
    <property type="evidence" value="ECO:0007669"/>
    <property type="project" value="UniProtKB-KW"/>
</dbReference>
<dbReference type="SUPFAM" id="SSF56672">
    <property type="entry name" value="DNA/RNA polymerases"/>
    <property type="match status" value="1"/>
</dbReference>
<dbReference type="CDD" id="cd00303">
    <property type="entry name" value="retropepsin_like"/>
    <property type="match status" value="1"/>
</dbReference>
<dbReference type="InterPro" id="IPR003034">
    <property type="entry name" value="SAP_dom"/>
</dbReference>
<dbReference type="AlphaFoldDB" id="A0A4C1T5W0"/>
<dbReference type="OrthoDB" id="3863715at2759"/>
<keyword evidence="5" id="KW-0479">Metal-binding</keyword>
<dbReference type="Gene3D" id="4.10.60.10">
    <property type="entry name" value="Zinc finger, CCHC-type"/>
    <property type="match status" value="1"/>
</dbReference>
<dbReference type="InterPro" id="IPR050951">
    <property type="entry name" value="Retrovirus_Pol_polyprotein"/>
</dbReference>
<evidence type="ECO:0000259" key="7">
    <source>
        <dbReference type="PROSITE" id="PS50158"/>
    </source>
</evidence>
<evidence type="ECO:0000259" key="9">
    <source>
        <dbReference type="PROSITE" id="PS50878"/>
    </source>
</evidence>
<evidence type="ECO:0000256" key="4">
    <source>
        <dbReference type="ARBA" id="ARBA00022759"/>
    </source>
</evidence>
<evidence type="ECO:0000256" key="2">
    <source>
        <dbReference type="ARBA" id="ARBA00022695"/>
    </source>
</evidence>
<protein>
    <submittedName>
        <fullName evidence="10">Uncharacterized protein</fullName>
    </submittedName>
</protein>
<gene>
    <name evidence="10" type="ORF">EVAR_68937_1</name>
</gene>
<dbReference type="Pfam" id="PF00078">
    <property type="entry name" value="RVT_1"/>
    <property type="match status" value="1"/>
</dbReference>
<evidence type="ECO:0000313" key="11">
    <source>
        <dbReference type="Proteomes" id="UP000299102"/>
    </source>
</evidence>
<feature type="region of interest" description="Disordered" evidence="6">
    <location>
        <begin position="143"/>
        <end position="164"/>
    </location>
</feature>
<dbReference type="GO" id="GO:0004519">
    <property type="term" value="F:endonuclease activity"/>
    <property type="evidence" value="ECO:0007669"/>
    <property type="project" value="UniProtKB-KW"/>
</dbReference>
<keyword evidence="2" id="KW-0548">Nucleotidyltransferase</keyword>
<keyword evidence="5" id="KW-0863">Zinc-finger</keyword>
<keyword evidence="4" id="KW-0255">Endonuclease</keyword>
<proteinExistence type="predicted"/>
<keyword evidence="4" id="KW-0378">Hydrolase</keyword>
<keyword evidence="3" id="KW-0540">Nuclease</keyword>
<keyword evidence="11" id="KW-1185">Reference proteome</keyword>
<dbReference type="SMART" id="SM00343">
    <property type="entry name" value="ZnF_C2HC"/>
    <property type="match status" value="2"/>
</dbReference>
<dbReference type="Pfam" id="PF00098">
    <property type="entry name" value="zf-CCHC"/>
    <property type="match status" value="2"/>
</dbReference>
<dbReference type="SMART" id="SM00513">
    <property type="entry name" value="SAP"/>
    <property type="match status" value="1"/>
</dbReference>
<evidence type="ECO:0000256" key="1">
    <source>
        <dbReference type="ARBA" id="ARBA00022679"/>
    </source>
</evidence>
<dbReference type="InterPro" id="IPR036875">
    <property type="entry name" value="Znf_CCHC_sf"/>
</dbReference>
<dbReference type="Proteomes" id="UP000299102">
    <property type="component" value="Unassembled WGS sequence"/>
</dbReference>